<keyword evidence="9" id="KW-1185">Reference proteome</keyword>
<dbReference type="GO" id="GO:0005886">
    <property type="term" value="C:plasma membrane"/>
    <property type="evidence" value="ECO:0007669"/>
    <property type="project" value="UniProtKB-SubCell"/>
</dbReference>
<dbReference type="InterPro" id="IPR050640">
    <property type="entry name" value="Bact_2-comp_sensor_kinase"/>
</dbReference>
<evidence type="ECO:0000256" key="5">
    <source>
        <dbReference type="ARBA" id="ARBA00023136"/>
    </source>
</evidence>
<dbReference type="Gene3D" id="3.30.565.10">
    <property type="entry name" value="Histidine kinase-like ATPase, C-terminal domain"/>
    <property type="match status" value="1"/>
</dbReference>
<dbReference type="PROSITE" id="PS50885">
    <property type="entry name" value="HAMP"/>
    <property type="match status" value="1"/>
</dbReference>
<name>A0A859FAS7_9BACI</name>
<feature type="domain" description="HAMP" evidence="7">
    <location>
        <begin position="313"/>
        <end position="365"/>
    </location>
</feature>
<keyword evidence="5 6" id="KW-0472">Membrane</keyword>
<evidence type="ECO:0000256" key="3">
    <source>
        <dbReference type="ARBA" id="ARBA00022553"/>
    </source>
</evidence>
<keyword evidence="4" id="KW-0808">Transferase</keyword>
<dbReference type="InterPro" id="IPR010559">
    <property type="entry name" value="Sig_transdc_His_kin_internal"/>
</dbReference>
<evidence type="ECO:0000256" key="4">
    <source>
        <dbReference type="ARBA" id="ARBA00022679"/>
    </source>
</evidence>
<evidence type="ECO:0000256" key="1">
    <source>
        <dbReference type="ARBA" id="ARBA00004651"/>
    </source>
</evidence>
<keyword evidence="6" id="KW-1133">Transmembrane helix</keyword>
<dbReference type="RefSeq" id="WP_176007773.1">
    <property type="nucleotide sequence ID" value="NZ_CP041372.2"/>
</dbReference>
<sequence>MNIFKRYKVQSIFFGSFLLFSFLVLGITTFFSYQFSSTQLIDKTTEYQEESLERLSLEIGDNLQRFQEYSVILSRQQAFRDLIAGHSSSRLPVSFRTSVNNDFANFIYSAKTVHSVEIYMNRPPVDNISLPVRYESLETLRESSWFEELDNISYSWLGSRRTNTVAGETDVVSFGRKINSPSGDLLSVLLLNLDPLIVEGWLHNAESDSEVLLIDHKGRTVSSTGESPVGDTNDHTFNNATTNKNVVNTLGLTGLASEDLVVSSPIPVLNWHLVQITPFEEITEDSRMMARNLFAIGMMTSLLIIVSIHFLTRQFTYPIQRLTTAMKTYQLHEKNPALPNDYANEFGELFSGFNELTEHVESLYKEIEKQYRRQREAEIKALQANMNPHFIYNTLDQINWTVIEQGNLEASNMIEQLGNMLRIGLSKGESIITIQEELDYLQYYMNIQHLKYGDSFTYSVDVEDSLRAMEIPKLTLQPFVENSFIHGFRNQDEGHIHLFIVKDANTIIIRICDDGIGFDKVLKPSNNQDIGGYGIKNVQERFAIYYGEHASIRLDSSTDGTTVTLRYPLTAEHLNRNATSQNQ</sequence>
<evidence type="ECO:0000259" key="7">
    <source>
        <dbReference type="PROSITE" id="PS50885"/>
    </source>
</evidence>
<dbReference type="PANTHER" id="PTHR34220:SF7">
    <property type="entry name" value="SENSOR HISTIDINE KINASE YPDA"/>
    <property type="match status" value="1"/>
</dbReference>
<evidence type="ECO:0000256" key="2">
    <source>
        <dbReference type="ARBA" id="ARBA00022475"/>
    </source>
</evidence>
<dbReference type="GO" id="GO:0000155">
    <property type="term" value="F:phosphorelay sensor kinase activity"/>
    <property type="evidence" value="ECO:0007669"/>
    <property type="project" value="InterPro"/>
</dbReference>
<accession>A0A859FAS7</accession>
<comment type="subcellular location">
    <subcellularLocation>
        <location evidence="1">Cell membrane</location>
        <topology evidence="1">Multi-pass membrane protein</topology>
    </subcellularLocation>
</comment>
<protein>
    <submittedName>
        <fullName evidence="8">Sensor histidine kinase</fullName>
    </submittedName>
</protein>
<dbReference type="KEGG" id="psua:FLK61_23335"/>
<organism evidence="8 9">
    <name type="scientific">Paenalkalicoccus suaedae</name>
    <dbReference type="NCBI Taxonomy" id="2592382"/>
    <lineage>
        <taxon>Bacteria</taxon>
        <taxon>Bacillati</taxon>
        <taxon>Bacillota</taxon>
        <taxon>Bacilli</taxon>
        <taxon>Bacillales</taxon>
        <taxon>Bacillaceae</taxon>
        <taxon>Paenalkalicoccus</taxon>
    </lineage>
</organism>
<dbReference type="SUPFAM" id="SSF55874">
    <property type="entry name" value="ATPase domain of HSP90 chaperone/DNA topoisomerase II/histidine kinase"/>
    <property type="match status" value="1"/>
</dbReference>
<reference evidence="9" key="1">
    <citation type="submission" date="2019-07" db="EMBL/GenBank/DDBJ databases">
        <title>Bacillus alkalisoli sp. nov. isolated from saline soil.</title>
        <authorList>
            <person name="Sun J.-Q."/>
            <person name="Xu L."/>
        </authorList>
    </citation>
    <scope>NUCLEOTIDE SEQUENCE [LARGE SCALE GENOMIC DNA]</scope>
    <source>
        <strain evidence="9">M4U3P1</strain>
    </source>
</reference>
<keyword evidence="2" id="KW-1003">Cell membrane</keyword>
<dbReference type="AlphaFoldDB" id="A0A859FAS7"/>
<evidence type="ECO:0000313" key="9">
    <source>
        <dbReference type="Proteomes" id="UP000318138"/>
    </source>
</evidence>
<gene>
    <name evidence="8" type="ORF">FLK61_23335</name>
</gene>
<dbReference type="Proteomes" id="UP000318138">
    <property type="component" value="Chromosome"/>
</dbReference>
<feature type="transmembrane region" description="Helical" evidence="6">
    <location>
        <begin position="12"/>
        <end position="33"/>
    </location>
</feature>
<dbReference type="Gene3D" id="6.10.340.10">
    <property type="match status" value="1"/>
</dbReference>
<dbReference type="EMBL" id="CP041372">
    <property type="protein sequence ID" value="QKS69731.1"/>
    <property type="molecule type" value="Genomic_DNA"/>
</dbReference>
<evidence type="ECO:0000313" key="8">
    <source>
        <dbReference type="EMBL" id="QKS69731.1"/>
    </source>
</evidence>
<dbReference type="InterPro" id="IPR003660">
    <property type="entry name" value="HAMP_dom"/>
</dbReference>
<keyword evidence="3" id="KW-0597">Phosphoprotein</keyword>
<dbReference type="SMART" id="SM00304">
    <property type="entry name" value="HAMP"/>
    <property type="match status" value="1"/>
</dbReference>
<dbReference type="PANTHER" id="PTHR34220">
    <property type="entry name" value="SENSOR HISTIDINE KINASE YPDA"/>
    <property type="match status" value="1"/>
</dbReference>
<keyword evidence="8" id="KW-0418">Kinase</keyword>
<dbReference type="Pfam" id="PF06580">
    <property type="entry name" value="His_kinase"/>
    <property type="match status" value="1"/>
</dbReference>
<dbReference type="InterPro" id="IPR036890">
    <property type="entry name" value="HATPase_C_sf"/>
</dbReference>
<evidence type="ECO:0000256" key="6">
    <source>
        <dbReference type="SAM" id="Phobius"/>
    </source>
</evidence>
<keyword evidence="6" id="KW-0812">Transmembrane</keyword>
<proteinExistence type="predicted"/>